<evidence type="ECO:0000259" key="7">
    <source>
        <dbReference type="Pfam" id="PF04082"/>
    </source>
</evidence>
<evidence type="ECO:0000256" key="2">
    <source>
        <dbReference type="ARBA" id="ARBA00022723"/>
    </source>
</evidence>
<dbReference type="GO" id="GO:0000785">
    <property type="term" value="C:chromatin"/>
    <property type="evidence" value="ECO:0007669"/>
    <property type="project" value="TreeGrafter"/>
</dbReference>
<accession>A0A4Q4NJC4</accession>
<evidence type="ECO:0000313" key="8">
    <source>
        <dbReference type="EMBL" id="RYN76946.1"/>
    </source>
</evidence>
<dbReference type="GO" id="GO:0006351">
    <property type="term" value="P:DNA-templated transcription"/>
    <property type="evidence" value="ECO:0007669"/>
    <property type="project" value="InterPro"/>
</dbReference>
<dbReference type="Pfam" id="PF04082">
    <property type="entry name" value="Fungal_trans"/>
    <property type="match status" value="1"/>
</dbReference>
<keyword evidence="5" id="KW-0862">Zinc</keyword>
<gene>
    <name evidence="8" type="ORF">AA0117_g5364</name>
</gene>
<dbReference type="GO" id="GO:0000978">
    <property type="term" value="F:RNA polymerase II cis-regulatory region sequence-specific DNA binding"/>
    <property type="evidence" value="ECO:0007669"/>
    <property type="project" value="InterPro"/>
</dbReference>
<dbReference type="GO" id="GO:0008270">
    <property type="term" value="F:zinc ion binding"/>
    <property type="evidence" value="ECO:0007669"/>
    <property type="project" value="UniProtKB-KW"/>
</dbReference>
<dbReference type="PANTHER" id="PTHR40626:SF3">
    <property type="entry name" value="TRANSCRIPTION FACTOR WITH C2H2 AND ZN(2)-CYS(6) DNA BINDING DOMAIN (EUROFUNG)-RELATED"/>
    <property type="match status" value="1"/>
</dbReference>
<evidence type="ECO:0000256" key="1">
    <source>
        <dbReference type="ARBA" id="ARBA00004123"/>
    </source>
</evidence>
<organism evidence="8 9">
    <name type="scientific">Alternaria alternata</name>
    <name type="common">Alternaria rot fungus</name>
    <name type="synonym">Torula alternata</name>
    <dbReference type="NCBI Taxonomy" id="5599"/>
    <lineage>
        <taxon>Eukaryota</taxon>
        <taxon>Fungi</taxon>
        <taxon>Dikarya</taxon>
        <taxon>Ascomycota</taxon>
        <taxon>Pezizomycotina</taxon>
        <taxon>Dothideomycetes</taxon>
        <taxon>Pleosporomycetidae</taxon>
        <taxon>Pleosporales</taxon>
        <taxon>Pleosporineae</taxon>
        <taxon>Pleosporaceae</taxon>
        <taxon>Alternaria</taxon>
        <taxon>Alternaria sect. Alternaria</taxon>
        <taxon>Alternaria alternata complex</taxon>
    </lineage>
</organism>
<dbReference type="InterPro" id="IPR051059">
    <property type="entry name" value="VerF-like"/>
</dbReference>
<comment type="subcellular location">
    <subcellularLocation>
        <location evidence="1">Nucleus</location>
    </subcellularLocation>
</comment>
<evidence type="ECO:0000313" key="9">
    <source>
        <dbReference type="Proteomes" id="UP000291422"/>
    </source>
</evidence>
<protein>
    <recommendedName>
        <fullName evidence="7">Xylanolytic transcriptional activator regulatory domain-containing protein</fullName>
    </recommendedName>
</protein>
<keyword evidence="3" id="KW-0677">Repeat</keyword>
<proteinExistence type="predicted"/>
<sequence length="543" mass="61462">MNEVDAYSTETNDTVECGVDEDLVIPRRDVDTGFDMRVYESVFQTLDDTVDHPETTIANSDNDIELTLPSSLRNPGRRMQLTSWNNPGSLLIEHNAIAPFCRRPTQLDINVLIEFPFLDNFTKATGFVSSFGCGTKQQRLSITLDPSRANPSENASPREEKMLNTATHWVEIARNMLVQGSEDTADSGVSLYVTHRIVDQIRETAIRRHHRGSAGIHWSTSVEALCYEFFNPKNLDKCLALFWSCWYPNWPTIHAPTFKMAEKSPSLIAVMALVGACLSAENRDHASAQLWFDLVEEAVYSDAAFDDQDISNTWKKSTDTNRRSAHLQTLQAAYCVCLYQTWEGIMEMSSPESCFQASSKEKCFVELKAWRERMGIDATNMNVLSAVIALCDNVIMTTPAMRHTFANLSVLNMFTIVHSLYLQVYSLENSAMTAPDTTRMTSVENALRNWQQSWPSHTRDMELVDLLGKESDLSTMWQRIGFMRYAPEYWLIAYSTVKKMYKQKDGISRVSETAITVGNHDMIEARRLIAELRSGAIVPIVDS</sequence>
<evidence type="ECO:0000256" key="4">
    <source>
        <dbReference type="ARBA" id="ARBA00022771"/>
    </source>
</evidence>
<dbReference type="GO" id="GO:0005634">
    <property type="term" value="C:nucleus"/>
    <property type="evidence" value="ECO:0007669"/>
    <property type="project" value="UniProtKB-SubCell"/>
</dbReference>
<dbReference type="InterPro" id="IPR007219">
    <property type="entry name" value="XnlR_reg_dom"/>
</dbReference>
<reference evidence="9" key="1">
    <citation type="journal article" date="2019" name="bioRxiv">
        <title>Genomics, evolutionary history and diagnostics of the Alternaria alternata species group including apple and Asian pear pathotypes.</title>
        <authorList>
            <person name="Armitage A.D."/>
            <person name="Cockerton H.M."/>
            <person name="Sreenivasaprasad S."/>
            <person name="Woodhall J.W."/>
            <person name="Lane C.R."/>
            <person name="Harrison R.J."/>
            <person name="Clarkson J.P."/>
        </authorList>
    </citation>
    <scope>NUCLEOTIDE SEQUENCE [LARGE SCALE GENOMIC DNA]</scope>
    <source>
        <strain evidence="9">FERA 1177</strain>
    </source>
</reference>
<dbReference type="GO" id="GO:0000981">
    <property type="term" value="F:DNA-binding transcription factor activity, RNA polymerase II-specific"/>
    <property type="evidence" value="ECO:0007669"/>
    <property type="project" value="InterPro"/>
</dbReference>
<keyword evidence="6" id="KW-0539">Nucleus</keyword>
<dbReference type="VEuPathDB" id="FungiDB:CC77DRAFT_174486"/>
<name>A0A4Q4NJC4_ALTAL</name>
<dbReference type="AlphaFoldDB" id="A0A4Q4NJC4"/>
<evidence type="ECO:0000256" key="3">
    <source>
        <dbReference type="ARBA" id="ARBA00022737"/>
    </source>
</evidence>
<dbReference type="PANTHER" id="PTHR40626">
    <property type="entry name" value="MIP31509P"/>
    <property type="match status" value="1"/>
</dbReference>
<evidence type="ECO:0000256" key="6">
    <source>
        <dbReference type="ARBA" id="ARBA00023242"/>
    </source>
</evidence>
<keyword evidence="4" id="KW-0863">Zinc-finger</keyword>
<dbReference type="Proteomes" id="UP000291422">
    <property type="component" value="Unassembled WGS sequence"/>
</dbReference>
<keyword evidence="2" id="KW-0479">Metal-binding</keyword>
<comment type="caution">
    <text evidence="8">The sequence shown here is derived from an EMBL/GenBank/DDBJ whole genome shotgun (WGS) entry which is preliminary data.</text>
</comment>
<dbReference type="EMBL" id="PDXD01000010">
    <property type="protein sequence ID" value="RYN76946.1"/>
    <property type="molecule type" value="Genomic_DNA"/>
</dbReference>
<feature type="domain" description="Xylanolytic transcriptional activator regulatory" evidence="7">
    <location>
        <begin position="240"/>
        <end position="342"/>
    </location>
</feature>
<evidence type="ECO:0000256" key="5">
    <source>
        <dbReference type="ARBA" id="ARBA00022833"/>
    </source>
</evidence>